<keyword evidence="1" id="KW-0732">Signal</keyword>
<evidence type="ECO:0000313" key="3">
    <source>
        <dbReference type="Proteomes" id="UP000280861"/>
    </source>
</evidence>
<dbReference type="AlphaFoldDB" id="A0A3P5XIG6"/>
<accession>A0A3P5XIG6</accession>
<dbReference type="Proteomes" id="UP000280861">
    <property type="component" value="Unassembled WGS sequence"/>
</dbReference>
<name>A0A3P5XIG6_9MICC</name>
<organism evidence="2 3">
    <name type="scientific">Arthrobacter ulcerisalmonis</name>
    <dbReference type="NCBI Taxonomy" id="2483813"/>
    <lineage>
        <taxon>Bacteria</taxon>
        <taxon>Bacillati</taxon>
        <taxon>Actinomycetota</taxon>
        <taxon>Actinomycetes</taxon>
        <taxon>Micrococcales</taxon>
        <taxon>Micrococcaceae</taxon>
        <taxon>Arthrobacter</taxon>
    </lineage>
</organism>
<feature type="chain" id="PRO_5039247197" description="DUF3298 domain-containing protein" evidence="1">
    <location>
        <begin position="28"/>
        <end position="234"/>
    </location>
</feature>
<keyword evidence="3" id="KW-1185">Reference proteome</keyword>
<dbReference type="EMBL" id="UXAU01000027">
    <property type="protein sequence ID" value="VDC28336.1"/>
    <property type="molecule type" value="Genomic_DNA"/>
</dbReference>
<evidence type="ECO:0008006" key="4">
    <source>
        <dbReference type="Google" id="ProtNLM"/>
    </source>
</evidence>
<feature type="signal peptide" evidence="1">
    <location>
        <begin position="1"/>
        <end position="27"/>
    </location>
</feature>
<proteinExistence type="predicted"/>
<evidence type="ECO:0000313" key="2">
    <source>
        <dbReference type="EMBL" id="VDC28336.1"/>
    </source>
</evidence>
<sequence length="234" mass="24273">MKKSTTTLSLAALIATGGIYYTSTALASAFAAESDQPAVVDSQAAALTRDAIYGATPGPSVAAASFADLAPVAVNDQREIRCYFRADLSSEYQVEGSPQSPLPPFVGTGIEQVGFDARTSPTPGDPSSGLVQVADPINQCSRVWDFGDMILNGINQELVPDDFVSPHPGIPDERTLAEPAKDQNGNPLYADAAIRTFGNFIPFLTECVVDGKVAVIPGLASVCNALGVPALAGN</sequence>
<dbReference type="OrthoDB" id="4932096at2"/>
<reference evidence="2 3" key="1">
    <citation type="submission" date="2018-11" db="EMBL/GenBank/DDBJ databases">
        <authorList>
            <person name="Criscuolo A."/>
        </authorList>
    </citation>
    <scope>NUCLEOTIDE SEQUENCE [LARGE SCALE GENOMIC DNA]</scope>
    <source>
        <strain evidence="2">AT11b</strain>
    </source>
</reference>
<dbReference type="RefSeq" id="WP_124091997.1">
    <property type="nucleotide sequence ID" value="NZ_CBCRYA010000030.1"/>
</dbReference>
<evidence type="ECO:0000256" key="1">
    <source>
        <dbReference type="SAM" id="SignalP"/>
    </source>
</evidence>
<gene>
    <name evidence="2" type="ORF">PSET11_02075</name>
</gene>
<protein>
    <recommendedName>
        <fullName evidence="4">DUF3298 domain-containing protein</fullName>
    </recommendedName>
</protein>